<dbReference type="Pfam" id="PF00010">
    <property type="entry name" value="HLH"/>
    <property type="match status" value="1"/>
</dbReference>
<dbReference type="SMART" id="SM00353">
    <property type="entry name" value="HLH"/>
    <property type="match status" value="1"/>
</dbReference>
<feature type="region of interest" description="Disordered" evidence="5">
    <location>
        <begin position="77"/>
        <end position="142"/>
    </location>
</feature>
<name>A0AAW2WJR3_SESRA</name>
<dbReference type="PANTHER" id="PTHR12565:SF431">
    <property type="entry name" value="TRANSCRIPTION FACTOR BHLH137"/>
    <property type="match status" value="1"/>
</dbReference>
<evidence type="ECO:0000256" key="4">
    <source>
        <dbReference type="ARBA" id="ARBA00023242"/>
    </source>
</evidence>
<dbReference type="PANTHER" id="PTHR12565">
    <property type="entry name" value="STEROL REGULATORY ELEMENT-BINDING PROTEIN"/>
    <property type="match status" value="1"/>
</dbReference>
<evidence type="ECO:0000256" key="3">
    <source>
        <dbReference type="ARBA" id="ARBA00023163"/>
    </source>
</evidence>
<dbReference type="SUPFAM" id="SSF47459">
    <property type="entry name" value="HLH, helix-loop-helix DNA-binding domain"/>
    <property type="match status" value="1"/>
</dbReference>
<keyword evidence="2" id="KW-0805">Transcription regulation</keyword>
<dbReference type="FunFam" id="4.10.280.10:FF:000002">
    <property type="entry name" value="Basic helix-loop-helix transcription factor"/>
    <property type="match status" value="1"/>
</dbReference>
<feature type="compositionally biased region" description="Low complexity" evidence="5">
    <location>
        <begin position="88"/>
        <end position="97"/>
    </location>
</feature>
<protein>
    <submittedName>
        <fullName evidence="7">Transcription factor</fullName>
    </submittedName>
</protein>
<dbReference type="GO" id="GO:0046983">
    <property type="term" value="F:protein dimerization activity"/>
    <property type="evidence" value="ECO:0007669"/>
    <property type="project" value="InterPro"/>
</dbReference>
<evidence type="ECO:0000256" key="5">
    <source>
        <dbReference type="SAM" id="MobiDB-lite"/>
    </source>
</evidence>
<gene>
    <name evidence="7" type="ORF">Sradi_0125100</name>
</gene>
<sequence>MAAFSSTSTSSSFEPFLLDSSLFLPTPKMPQLLEDYPTINISPHPFQPSHLLTPITNNNTTLDSSSVVTHDHNTIPHQLSHNKRKSNHSSSPNSAQSKVKREEKEKKQKKVKDGDYEDEEKSKSKGEKKGGGGGRGEAPTGYIHVRARRGQATDSHSLAERVRRERISERMKLLQALVPGCDKLHVGLNDKQVTGKALMLDEIINYVQSLQNQVEFLSMKLASLNPIFYDFGVDLESFMVRPDQDLSNLASPLPSMQDCSPTTGIINNYPPLENSASNSILFQQAQIPNVLPQGNRDESLWEVEEHRQKIMNQSAFSNSLFSFH</sequence>
<keyword evidence="3" id="KW-0804">Transcription</keyword>
<dbReference type="InterPro" id="IPR036638">
    <property type="entry name" value="HLH_DNA-bd_sf"/>
</dbReference>
<dbReference type="AlphaFoldDB" id="A0AAW2WJR3"/>
<reference evidence="7" key="1">
    <citation type="submission" date="2020-06" db="EMBL/GenBank/DDBJ databases">
        <authorList>
            <person name="Li T."/>
            <person name="Hu X."/>
            <person name="Zhang T."/>
            <person name="Song X."/>
            <person name="Zhang H."/>
            <person name="Dai N."/>
            <person name="Sheng W."/>
            <person name="Hou X."/>
            <person name="Wei L."/>
        </authorList>
    </citation>
    <scope>NUCLEOTIDE SEQUENCE</scope>
    <source>
        <strain evidence="7">G02</strain>
        <tissue evidence="7">Leaf</tissue>
    </source>
</reference>
<dbReference type="InterPro" id="IPR011598">
    <property type="entry name" value="bHLH_dom"/>
</dbReference>
<dbReference type="GO" id="GO:0005634">
    <property type="term" value="C:nucleus"/>
    <property type="evidence" value="ECO:0007669"/>
    <property type="project" value="UniProtKB-SubCell"/>
</dbReference>
<proteinExistence type="predicted"/>
<evidence type="ECO:0000256" key="1">
    <source>
        <dbReference type="ARBA" id="ARBA00004123"/>
    </source>
</evidence>
<comment type="caution">
    <text evidence="7">The sequence shown here is derived from an EMBL/GenBank/DDBJ whole genome shotgun (WGS) entry which is preliminary data.</text>
</comment>
<evidence type="ECO:0000313" key="7">
    <source>
        <dbReference type="EMBL" id="KAL0441862.1"/>
    </source>
</evidence>
<comment type="subcellular location">
    <subcellularLocation>
        <location evidence="1">Nucleus</location>
    </subcellularLocation>
</comment>
<keyword evidence="4" id="KW-0539">Nucleus</keyword>
<dbReference type="PROSITE" id="PS50888">
    <property type="entry name" value="BHLH"/>
    <property type="match status" value="1"/>
</dbReference>
<dbReference type="GO" id="GO:0003700">
    <property type="term" value="F:DNA-binding transcription factor activity"/>
    <property type="evidence" value="ECO:0007669"/>
    <property type="project" value="TreeGrafter"/>
</dbReference>
<dbReference type="Gene3D" id="4.10.280.10">
    <property type="entry name" value="Helix-loop-helix DNA-binding domain"/>
    <property type="match status" value="1"/>
</dbReference>
<dbReference type="InterPro" id="IPR024097">
    <property type="entry name" value="bHLH_ZIP_TF"/>
</dbReference>
<dbReference type="CDD" id="cd18919">
    <property type="entry name" value="bHLH_AtBPE_like"/>
    <property type="match status" value="1"/>
</dbReference>
<dbReference type="EMBL" id="JACGWJ010000001">
    <property type="protein sequence ID" value="KAL0441862.1"/>
    <property type="molecule type" value="Genomic_DNA"/>
</dbReference>
<organism evidence="7">
    <name type="scientific">Sesamum radiatum</name>
    <name type="common">Black benniseed</name>
    <dbReference type="NCBI Taxonomy" id="300843"/>
    <lineage>
        <taxon>Eukaryota</taxon>
        <taxon>Viridiplantae</taxon>
        <taxon>Streptophyta</taxon>
        <taxon>Embryophyta</taxon>
        <taxon>Tracheophyta</taxon>
        <taxon>Spermatophyta</taxon>
        <taxon>Magnoliopsida</taxon>
        <taxon>eudicotyledons</taxon>
        <taxon>Gunneridae</taxon>
        <taxon>Pentapetalae</taxon>
        <taxon>asterids</taxon>
        <taxon>lamiids</taxon>
        <taxon>Lamiales</taxon>
        <taxon>Pedaliaceae</taxon>
        <taxon>Sesamum</taxon>
    </lineage>
</organism>
<feature type="compositionally biased region" description="Basic and acidic residues" evidence="5">
    <location>
        <begin position="99"/>
        <end position="130"/>
    </location>
</feature>
<feature type="domain" description="BHLH" evidence="6">
    <location>
        <begin position="151"/>
        <end position="210"/>
    </location>
</feature>
<accession>A0AAW2WJR3</accession>
<evidence type="ECO:0000259" key="6">
    <source>
        <dbReference type="PROSITE" id="PS50888"/>
    </source>
</evidence>
<evidence type="ECO:0000256" key="2">
    <source>
        <dbReference type="ARBA" id="ARBA00023015"/>
    </source>
</evidence>
<reference evidence="7" key="2">
    <citation type="journal article" date="2024" name="Plant">
        <title>Genomic evolution and insights into agronomic trait innovations of Sesamum species.</title>
        <authorList>
            <person name="Miao H."/>
            <person name="Wang L."/>
            <person name="Qu L."/>
            <person name="Liu H."/>
            <person name="Sun Y."/>
            <person name="Le M."/>
            <person name="Wang Q."/>
            <person name="Wei S."/>
            <person name="Zheng Y."/>
            <person name="Lin W."/>
            <person name="Duan Y."/>
            <person name="Cao H."/>
            <person name="Xiong S."/>
            <person name="Wang X."/>
            <person name="Wei L."/>
            <person name="Li C."/>
            <person name="Ma Q."/>
            <person name="Ju M."/>
            <person name="Zhao R."/>
            <person name="Li G."/>
            <person name="Mu C."/>
            <person name="Tian Q."/>
            <person name="Mei H."/>
            <person name="Zhang T."/>
            <person name="Gao T."/>
            <person name="Zhang H."/>
        </authorList>
    </citation>
    <scope>NUCLEOTIDE SEQUENCE</scope>
    <source>
        <strain evidence="7">G02</strain>
    </source>
</reference>